<comment type="caution">
    <text evidence="1">The sequence shown here is derived from an EMBL/GenBank/DDBJ whole genome shotgun (WGS) entry which is preliminary data.</text>
</comment>
<evidence type="ECO:0000313" key="1">
    <source>
        <dbReference type="EMBL" id="ENZ06618.1"/>
    </source>
</evidence>
<proteinExistence type="predicted"/>
<protein>
    <submittedName>
        <fullName evidence="1">Uncharacterized protein</fullName>
    </submittedName>
</protein>
<reference evidence="1 2" key="1">
    <citation type="submission" date="2013-01" db="EMBL/GenBank/DDBJ databases">
        <title>The Genome Sequence of Clostridium clostridioforme 90A8.</title>
        <authorList>
            <consortium name="The Broad Institute Genome Sequencing Platform"/>
            <person name="Earl A."/>
            <person name="Ward D."/>
            <person name="Feldgarden M."/>
            <person name="Gevers D."/>
            <person name="Courvalin P."/>
            <person name="Lambert T."/>
            <person name="Walker B."/>
            <person name="Young S.K."/>
            <person name="Zeng Q."/>
            <person name="Gargeya S."/>
            <person name="Fitzgerald M."/>
            <person name="Haas B."/>
            <person name="Abouelleil A."/>
            <person name="Alvarado L."/>
            <person name="Arachchi H.M."/>
            <person name="Berlin A.M."/>
            <person name="Chapman S.B."/>
            <person name="Dewar J."/>
            <person name="Goldberg J."/>
            <person name="Griggs A."/>
            <person name="Gujja S."/>
            <person name="Hansen M."/>
            <person name="Howarth C."/>
            <person name="Imamovic A."/>
            <person name="Larimer J."/>
            <person name="McCowan C."/>
            <person name="Murphy C."/>
            <person name="Neiman D."/>
            <person name="Pearson M."/>
            <person name="Priest M."/>
            <person name="Roberts A."/>
            <person name="Saif S."/>
            <person name="Shea T."/>
            <person name="Sisk P."/>
            <person name="Sykes S."/>
            <person name="Wortman J."/>
            <person name="Nusbaum C."/>
            <person name="Birren B."/>
        </authorList>
    </citation>
    <scope>NUCLEOTIDE SEQUENCE [LARGE SCALE GENOMIC DNA]</scope>
    <source>
        <strain evidence="1 2">90A8</strain>
    </source>
</reference>
<dbReference type="AlphaFoldDB" id="A0A0E2H1R6"/>
<evidence type="ECO:0000313" key="2">
    <source>
        <dbReference type="Proteomes" id="UP000013085"/>
    </source>
</evidence>
<dbReference type="Proteomes" id="UP000013085">
    <property type="component" value="Unassembled WGS sequence"/>
</dbReference>
<name>A0A0E2H1R6_9FIRM</name>
<dbReference type="PATRIC" id="fig|999408.3.peg.5819"/>
<gene>
    <name evidence="1" type="ORF">HMPREF1090_05421</name>
</gene>
<sequence>MMSNTIGMIYDQINEGILPPSVELEAFNAELNEILRPLKKRTDFEELASIYYDMAACAQRYDFTCGFKQGIGMMVECMT</sequence>
<accession>A0A0E2H1R6</accession>
<dbReference type="GeneID" id="57964066"/>
<dbReference type="EMBL" id="AGYR01000075">
    <property type="protein sequence ID" value="ENZ06618.1"/>
    <property type="molecule type" value="Genomic_DNA"/>
</dbReference>
<dbReference type="HOGENOM" id="CLU_2599828_0_0_9"/>
<organism evidence="1 2">
    <name type="scientific">[Clostridium] clostridioforme 90A8</name>
    <dbReference type="NCBI Taxonomy" id="999408"/>
    <lineage>
        <taxon>Bacteria</taxon>
        <taxon>Bacillati</taxon>
        <taxon>Bacillota</taxon>
        <taxon>Clostridia</taxon>
        <taxon>Lachnospirales</taxon>
        <taxon>Lachnospiraceae</taxon>
        <taxon>Enterocloster</taxon>
    </lineage>
</organism>
<dbReference type="RefSeq" id="WP_002587083.1">
    <property type="nucleotide sequence ID" value="NZ_KB850996.1"/>
</dbReference>